<sequence length="191" mass="20250">MLVLSTLTALLSQLLSSYLHTAILLTPQGHLVAYSSDGSHITRSEDRIRVVVGLASEVWREGTKDAAASDATTNGEPFAEDTEAGGDDEDEIGMLECELGRVLVYPIYASQPKPPTDATSKAGGSSASTRQPVLLLALNGTDDEPWGLMHTKARAIGNYLSEPLASLGDKLIPGTSPSNVRMRVGGMVWGR</sequence>
<dbReference type="SUPFAM" id="SSF103196">
    <property type="entry name" value="Roadblock/LC7 domain"/>
    <property type="match status" value="1"/>
</dbReference>
<keyword evidence="2" id="KW-0732">Signal</keyword>
<organism evidence="3 4">
    <name type="scientific">Tulasnella calospora MUT 4182</name>
    <dbReference type="NCBI Taxonomy" id="1051891"/>
    <lineage>
        <taxon>Eukaryota</taxon>
        <taxon>Fungi</taxon>
        <taxon>Dikarya</taxon>
        <taxon>Basidiomycota</taxon>
        <taxon>Agaricomycotina</taxon>
        <taxon>Agaricomycetes</taxon>
        <taxon>Cantharellales</taxon>
        <taxon>Tulasnellaceae</taxon>
        <taxon>Tulasnella</taxon>
    </lineage>
</organism>
<feature type="compositionally biased region" description="Acidic residues" evidence="1">
    <location>
        <begin position="78"/>
        <end position="89"/>
    </location>
</feature>
<feature type="region of interest" description="Disordered" evidence="1">
    <location>
        <begin position="63"/>
        <end position="89"/>
    </location>
</feature>
<proteinExistence type="predicted"/>
<evidence type="ECO:0000313" key="4">
    <source>
        <dbReference type="Proteomes" id="UP000054248"/>
    </source>
</evidence>
<reference evidence="4" key="2">
    <citation type="submission" date="2015-01" db="EMBL/GenBank/DDBJ databases">
        <title>Evolutionary Origins and Diversification of the Mycorrhizal Mutualists.</title>
        <authorList>
            <consortium name="DOE Joint Genome Institute"/>
            <consortium name="Mycorrhizal Genomics Consortium"/>
            <person name="Kohler A."/>
            <person name="Kuo A."/>
            <person name="Nagy L.G."/>
            <person name="Floudas D."/>
            <person name="Copeland A."/>
            <person name="Barry K.W."/>
            <person name="Cichocki N."/>
            <person name="Veneault-Fourrey C."/>
            <person name="LaButti K."/>
            <person name="Lindquist E.A."/>
            <person name="Lipzen A."/>
            <person name="Lundell T."/>
            <person name="Morin E."/>
            <person name="Murat C."/>
            <person name="Riley R."/>
            <person name="Ohm R."/>
            <person name="Sun H."/>
            <person name="Tunlid A."/>
            <person name="Henrissat B."/>
            <person name="Grigoriev I.V."/>
            <person name="Hibbett D.S."/>
            <person name="Martin F."/>
        </authorList>
    </citation>
    <scope>NUCLEOTIDE SEQUENCE [LARGE SCALE GENOMIC DNA]</scope>
    <source>
        <strain evidence="4">MUT 4182</strain>
    </source>
</reference>
<name>A0A0C3KJK0_9AGAM</name>
<evidence type="ECO:0000313" key="3">
    <source>
        <dbReference type="EMBL" id="KIO21658.1"/>
    </source>
</evidence>
<dbReference type="OrthoDB" id="3201641at2759"/>
<accession>A0A0C3KJK0</accession>
<dbReference type="Proteomes" id="UP000054248">
    <property type="component" value="Unassembled WGS sequence"/>
</dbReference>
<dbReference type="Gene3D" id="3.30.450.30">
    <property type="entry name" value="Dynein light chain 2a, cytoplasmic"/>
    <property type="match status" value="1"/>
</dbReference>
<reference evidence="3 4" key="1">
    <citation type="submission" date="2014-04" db="EMBL/GenBank/DDBJ databases">
        <authorList>
            <consortium name="DOE Joint Genome Institute"/>
            <person name="Kuo A."/>
            <person name="Girlanda M."/>
            <person name="Perotto S."/>
            <person name="Kohler A."/>
            <person name="Nagy L.G."/>
            <person name="Floudas D."/>
            <person name="Copeland A."/>
            <person name="Barry K.W."/>
            <person name="Cichocki N."/>
            <person name="Veneault-Fourrey C."/>
            <person name="LaButti K."/>
            <person name="Lindquist E.A."/>
            <person name="Lipzen A."/>
            <person name="Lundell T."/>
            <person name="Morin E."/>
            <person name="Murat C."/>
            <person name="Sun H."/>
            <person name="Tunlid A."/>
            <person name="Henrissat B."/>
            <person name="Grigoriev I.V."/>
            <person name="Hibbett D.S."/>
            <person name="Martin F."/>
            <person name="Nordberg H.P."/>
            <person name="Cantor M.N."/>
            <person name="Hua S.X."/>
        </authorList>
    </citation>
    <scope>NUCLEOTIDE SEQUENCE [LARGE SCALE GENOMIC DNA]</scope>
    <source>
        <strain evidence="3 4">MUT 4182</strain>
    </source>
</reference>
<dbReference type="AlphaFoldDB" id="A0A0C3KJK0"/>
<evidence type="ECO:0000256" key="1">
    <source>
        <dbReference type="SAM" id="MobiDB-lite"/>
    </source>
</evidence>
<keyword evidence="4" id="KW-1185">Reference proteome</keyword>
<evidence type="ECO:0000256" key="2">
    <source>
        <dbReference type="SAM" id="SignalP"/>
    </source>
</evidence>
<dbReference type="EMBL" id="KN823132">
    <property type="protein sequence ID" value="KIO21658.1"/>
    <property type="molecule type" value="Genomic_DNA"/>
</dbReference>
<protein>
    <submittedName>
        <fullName evidence="3">Uncharacterized protein</fullName>
    </submittedName>
</protein>
<gene>
    <name evidence="3" type="ORF">M407DRAFT_245423</name>
</gene>
<feature type="signal peptide" evidence="2">
    <location>
        <begin position="1"/>
        <end position="16"/>
    </location>
</feature>
<feature type="chain" id="PRO_5002179370" evidence="2">
    <location>
        <begin position="17"/>
        <end position="191"/>
    </location>
</feature>
<dbReference type="HOGENOM" id="CLU_142954_0_0_1"/>